<accession>A0A162IRB5</accession>
<sequence>MKSEDKILIDIKEVMKITGLEYDSAASLIRDTNAYLKKQKKEARTFRGKANRKLLLQLLGEGETYAGV</sequence>
<dbReference type="RefSeq" id="WP_062623760.1">
    <property type="nucleotide sequence ID" value="NZ_CAXOUE010000005.1"/>
</dbReference>
<organism evidence="1 2">
    <name type="scientific">Fusobacterium necrophorum subsp. funduliforme</name>
    <dbReference type="NCBI Taxonomy" id="143387"/>
    <lineage>
        <taxon>Bacteria</taxon>
        <taxon>Fusobacteriati</taxon>
        <taxon>Fusobacteriota</taxon>
        <taxon>Fusobacteriia</taxon>
        <taxon>Fusobacteriales</taxon>
        <taxon>Fusobacteriaceae</taxon>
        <taxon>Fusobacterium</taxon>
    </lineage>
</organism>
<proteinExistence type="predicted"/>
<reference evidence="1 2" key="1">
    <citation type="submission" date="2016-03" db="EMBL/GenBank/DDBJ databases">
        <title>Comparative genomics of human isolates of Fusobacterium necrophorum.</title>
        <authorList>
            <person name="Jensen A."/>
            <person name="Bank S."/>
            <person name="Andersen P.S."/>
            <person name="Kristensen L.H."/>
            <person name="Prag J."/>
        </authorList>
    </citation>
    <scope>NUCLEOTIDE SEQUENCE [LARGE SCALE GENOMIC DNA]</scope>
    <source>
        <strain evidence="1 2">LS_1264</strain>
    </source>
</reference>
<gene>
    <name evidence="1" type="ORF">A2J07_10750</name>
</gene>
<dbReference type="EMBL" id="LVEA01000034">
    <property type="protein sequence ID" value="KYL04014.1"/>
    <property type="molecule type" value="Genomic_DNA"/>
</dbReference>
<name>A0A162IRB5_9FUSO</name>
<dbReference type="GeneID" id="75075440"/>
<evidence type="ECO:0000313" key="1">
    <source>
        <dbReference type="EMBL" id="KYL04014.1"/>
    </source>
</evidence>
<evidence type="ECO:0000313" key="2">
    <source>
        <dbReference type="Proteomes" id="UP000075816"/>
    </source>
</evidence>
<protein>
    <submittedName>
        <fullName evidence="1">Uncharacterized protein</fullName>
    </submittedName>
</protein>
<comment type="caution">
    <text evidence="1">The sequence shown here is derived from an EMBL/GenBank/DDBJ whole genome shotgun (WGS) entry which is preliminary data.</text>
</comment>
<dbReference type="Proteomes" id="UP000075816">
    <property type="component" value="Unassembled WGS sequence"/>
</dbReference>
<dbReference type="AlphaFoldDB" id="A0A162IRB5"/>